<dbReference type="SUPFAM" id="SSF51445">
    <property type="entry name" value="(Trans)glycosidases"/>
    <property type="match status" value="1"/>
</dbReference>
<proteinExistence type="inferred from homology"/>
<dbReference type="Pfam" id="PF00331">
    <property type="entry name" value="Glyco_hydro_10"/>
    <property type="match status" value="1"/>
</dbReference>
<accession>A0A951QAK2</accession>
<dbReference type="GO" id="GO:0045493">
    <property type="term" value="P:xylan catabolic process"/>
    <property type="evidence" value="ECO:0007669"/>
    <property type="project" value="UniProtKB-KW"/>
</dbReference>
<evidence type="ECO:0000313" key="12">
    <source>
        <dbReference type="Proteomes" id="UP000757435"/>
    </source>
</evidence>
<dbReference type="Gene3D" id="3.20.20.80">
    <property type="entry name" value="Glycosidases"/>
    <property type="match status" value="1"/>
</dbReference>
<dbReference type="PANTHER" id="PTHR31490:SF88">
    <property type="entry name" value="BETA-XYLANASE"/>
    <property type="match status" value="1"/>
</dbReference>
<dbReference type="EMBL" id="JAHHHD010000004">
    <property type="protein sequence ID" value="MBW4658260.1"/>
    <property type="molecule type" value="Genomic_DNA"/>
</dbReference>
<keyword evidence="7 9" id="KW-0326">Glycosidase</keyword>
<dbReference type="InterPro" id="IPR001000">
    <property type="entry name" value="GH10_dom"/>
</dbReference>
<dbReference type="GO" id="GO:0031176">
    <property type="term" value="F:endo-1,4-beta-xylanase activity"/>
    <property type="evidence" value="ECO:0007669"/>
    <property type="project" value="UniProtKB-EC"/>
</dbReference>
<organism evidence="11 12">
    <name type="scientific">Drouetiella hepatica Uher 2000/2452</name>
    <dbReference type="NCBI Taxonomy" id="904376"/>
    <lineage>
        <taxon>Bacteria</taxon>
        <taxon>Bacillati</taxon>
        <taxon>Cyanobacteriota</taxon>
        <taxon>Cyanophyceae</taxon>
        <taxon>Oculatellales</taxon>
        <taxon>Oculatellaceae</taxon>
        <taxon>Drouetiella</taxon>
    </lineage>
</organism>
<gene>
    <name evidence="11" type="ORF">KME15_06270</name>
</gene>
<evidence type="ECO:0000256" key="4">
    <source>
        <dbReference type="ARBA" id="ARBA00022729"/>
    </source>
</evidence>
<dbReference type="PRINTS" id="PR00134">
    <property type="entry name" value="GLHYDRLASE10"/>
</dbReference>
<dbReference type="SMART" id="SM00633">
    <property type="entry name" value="Glyco_10"/>
    <property type="match status" value="1"/>
</dbReference>
<dbReference type="PANTHER" id="PTHR31490">
    <property type="entry name" value="GLYCOSYL HYDROLASE"/>
    <property type="match status" value="1"/>
</dbReference>
<evidence type="ECO:0000313" key="11">
    <source>
        <dbReference type="EMBL" id="MBW4658260.1"/>
    </source>
</evidence>
<keyword evidence="3" id="KW-0858">Xylan degradation</keyword>
<comment type="caution">
    <text evidence="11">The sequence shown here is derived from an EMBL/GenBank/DDBJ whole genome shotgun (WGS) entry which is preliminary data.</text>
</comment>
<comment type="similarity">
    <text evidence="2 9">Belongs to the glycosyl hydrolase 10 (cellulase F) family.</text>
</comment>
<evidence type="ECO:0000256" key="1">
    <source>
        <dbReference type="ARBA" id="ARBA00000681"/>
    </source>
</evidence>
<evidence type="ECO:0000256" key="9">
    <source>
        <dbReference type="RuleBase" id="RU361174"/>
    </source>
</evidence>
<keyword evidence="6 9" id="KW-0119">Carbohydrate metabolism</keyword>
<dbReference type="EC" id="3.2.1.8" evidence="9"/>
<dbReference type="PROSITE" id="PS51760">
    <property type="entry name" value="GH10_2"/>
    <property type="match status" value="1"/>
</dbReference>
<feature type="domain" description="GH10" evidence="10">
    <location>
        <begin position="48"/>
        <end position="360"/>
    </location>
</feature>
<evidence type="ECO:0000256" key="8">
    <source>
        <dbReference type="ARBA" id="ARBA00023326"/>
    </source>
</evidence>
<evidence type="ECO:0000256" key="7">
    <source>
        <dbReference type="ARBA" id="ARBA00023295"/>
    </source>
</evidence>
<dbReference type="InterPro" id="IPR017853">
    <property type="entry name" value="GH"/>
</dbReference>
<sequence length="369" mass="41595">MSDSSQSEAAQVTQQKFAVNGTEDLRDRAARKGLIFGSFSGLDYDKFAQNSVLQSTFIRECNLIVAGVYATDTRPDINRFNLSSSDGLAQFAAQHKLLFRGHPLVWHEANPEWLKNKLNDPNASYEEVRNLLVNNVSTIVQRYAGQVHSWDVVNEAIEPGDRRSDSLRITPWFKRLGPDYIELAFWTAAEADPRALLVYNDNGLEYDTSYHDQRRDGVLRLLSDLKSKNVPVKALGIQAHLNQLDEKGNRRQFNPDKMRSFLQEVANLGLKILITELDVTDQSLPADLSQRDRIVAETYGEFLSVVLEQPAVIAIITWGLSDAHSWLIDFAPRSDGLPVRSLPFDADFNRKLAWNAIAIALDNAPIRML</sequence>
<reference evidence="11" key="1">
    <citation type="submission" date="2021-05" db="EMBL/GenBank/DDBJ databases">
        <authorList>
            <person name="Pietrasiak N."/>
            <person name="Ward R."/>
            <person name="Stajich J.E."/>
            <person name="Kurbessoian T."/>
        </authorList>
    </citation>
    <scope>NUCLEOTIDE SEQUENCE</scope>
    <source>
        <strain evidence="11">UHER 2000/2452</strain>
    </source>
</reference>
<protein>
    <recommendedName>
        <fullName evidence="9">Beta-xylanase</fullName>
        <ecNumber evidence="9">3.2.1.8</ecNumber>
    </recommendedName>
</protein>
<dbReference type="AlphaFoldDB" id="A0A951QAK2"/>
<keyword evidence="5 9" id="KW-0378">Hydrolase</keyword>
<comment type="catalytic activity">
    <reaction evidence="1 9">
        <text>Endohydrolysis of (1-&gt;4)-beta-D-xylosidic linkages in xylans.</text>
        <dbReference type="EC" id="3.2.1.8"/>
    </reaction>
</comment>
<keyword evidence="4" id="KW-0732">Signal</keyword>
<reference evidence="11" key="2">
    <citation type="journal article" date="2022" name="Microbiol. Resour. Announc.">
        <title>Metagenome Sequencing to Explore Phylogenomics of Terrestrial Cyanobacteria.</title>
        <authorList>
            <person name="Ward R.D."/>
            <person name="Stajich J.E."/>
            <person name="Johansen J.R."/>
            <person name="Huntemann M."/>
            <person name="Clum A."/>
            <person name="Foster B."/>
            <person name="Foster B."/>
            <person name="Roux S."/>
            <person name="Palaniappan K."/>
            <person name="Varghese N."/>
            <person name="Mukherjee S."/>
            <person name="Reddy T.B.K."/>
            <person name="Daum C."/>
            <person name="Copeland A."/>
            <person name="Chen I.A."/>
            <person name="Ivanova N.N."/>
            <person name="Kyrpides N.C."/>
            <person name="Shapiro N."/>
            <person name="Eloe-Fadrosh E.A."/>
            <person name="Pietrasiak N."/>
        </authorList>
    </citation>
    <scope>NUCLEOTIDE SEQUENCE</scope>
    <source>
        <strain evidence="11">UHER 2000/2452</strain>
    </source>
</reference>
<evidence type="ECO:0000256" key="2">
    <source>
        <dbReference type="ARBA" id="ARBA00007495"/>
    </source>
</evidence>
<keyword evidence="8 9" id="KW-0624">Polysaccharide degradation</keyword>
<name>A0A951QAK2_9CYAN</name>
<evidence type="ECO:0000256" key="5">
    <source>
        <dbReference type="ARBA" id="ARBA00022801"/>
    </source>
</evidence>
<evidence type="ECO:0000256" key="6">
    <source>
        <dbReference type="ARBA" id="ARBA00023277"/>
    </source>
</evidence>
<dbReference type="Proteomes" id="UP000757435">
    <property type="component" value="Unassembled WGS sequence"/>
</dbReference>
<dbReference type="InterPro" id="IPR044846">
    <property type="entry name" value="GH10"/>
</dbReference>
<evidence type="ECO:0000256" key="3">
    <source>
        <dbReference type="ARBA" id="ARBA00022651"/>
    </source>
</evidence>
<evidence type="ECO:0000259" key="10">
    <source>
        <dbReference type="PROSITE" id="PS51760"/>
    </source>
</evidence>